<accession>A0A540NK28</accession>
<gene>
    <name evidence="2" type="ORF">C1H46_002960</name>
</gene>
<proteinExistence type="predicted"/>
<dbReference type="AlphaFoldDB" id="A0A540NK28"/>
<evidence type="ECO:0000256" key="1">
    <source>
        <dbReference type="SAM" id="MobiDB-lite"/>
    </source>
</evidence>
<dbReference type="Proteomes" id="UP000315295">
    <property type="component" value="Unassembled WGS sequence"/>
</dbReference>
<reference evidence="2 3" key="1">
    <citation type="journal article" date="2019" name="G3 (Bethesda)">
        <title>Sequencing of a Wild Apple (Malus baccata) Genome Unravels the Differences Between Cultivated and Wild Apple Species Regarding Disease Resistance and Cold Tolerance.</title>
        <authorList>
            <person name="Chen X."/>
        </authorList>
    </citation>
    <scope>NUCLEOTIDE SEQUENCE [LARGE SCALE GENOMIC DNA]</scope>
    <source>
        <strain evidence="3">cv. Shandingzi</strain>
        <tissue evidence="2">Leaves</tissue>
    </source>
</reference>
<name>A0A540NK28_MALBA</name>
<feature type="region of interest" description="Disordered" evidence="1">
    <location>
        <begin position="1"/>
        <end position="58"/>
    </location>
</feature>
<organism evidence="2 3">
    <name type="scientific">Malus baccata</name>
    <name type="common">Siberian crab apple</name>
    <name type="synonym">Pyrus baccata</name>
    <dbReference type="NCBI Taxonomy" id="106549"/>
    <lineage>
        <taxon>Eukaryota</taxon>
        <taxon>Viridiplantae</taxon>
        <taxon>Streptophyta</taxon>
        <taxon>Embryophyta</taxon>
        <taxon>Tracheophyta</taxon>
        <taxon>Spermatophyta</taxon>
        <taxon>Magnoliopsida</taxon>
        <taxon>eudicotyledons</taxon>
        <taxon>Gunneridae</taxon>
        <taxon>Pentapetalae</taxon>
        <taxon>rosids</taxon>
        <taxon>fabids</taxon>
        <taxon>Rosales</taxon>
        <taxon>Rosaceae</taxon>
        <taxon>Amygdaloideae</taxon>
        <taxon>Maleae</taxon>
        <taxon>Malus</taxon>
    </lineage>
</organism>
<feature type="compositionally biased region" description="Polar residues" evidence="1">
    <location>
        <begin position="35"/>
        <end position="58"/>
    </location>
</feature>
<evidence type="ECO:0000313" key="2">
    <source>
        <dbReference type="EMBL" id="TQE11397.1"/>
    </source>
</evidence>
<keyword evidence="3" id="KW-1185">Reference proteome</keyword>
<sequence length="58" mass="5836">MQGNNMMASSSGSSQGSSSNSNDVPSITGGIITRVPNNFVSSGMSYANPSQGSSFQST</sequence>
<protein>
    <submittedName>
        <fullName evidence="2">Uncharacterized protein</fullName>
    </submittedName>
</protein>
<evidence type="ECO:0000313" key="3">
    <source>
        <dbReference type="Proteomes" id="UP000315295"/>
    </source>
</evidence>
<feature type="compositionally biased region" description="Low complexity" evidence="1">
    <location>
        <begin position="1"/>
        <end position="22"/>
    </location>
</feature>
<dbReference type="EMBL" id="VIEB01000030">
    <property type="protein sequence ID" value="TQE11397.1"/>
    <property type="molecule type" value="Genomic_DNA"/>
</dbReference>
<comment type="caution">
    <text evidence="2">The sequence shown here is derived from an EMBL/GenBank/DDBJ whole genome shotgun (WGS) entry which is preliminary data.</text>
</comment>